<protein>
    <submittedName>
        <fullName evidence="1">Uncharacterized protein</fullName>
    </submittedName>
</protein>
<dbReference type="AlphaFoldDB" id="A0A8T2K4M9"/>
<dbReference type="EMBL" id="JAACNH010000002">
    <property type="protein sequence ID" value="KAG8451053.1"/>
    <property type="molecule type" value="Genomic_DNA"/>
</dbReference>
<evidence type="ECO:0000313" key="1">
    <source>
        <dbReference type="EMBL" id="KAG8451053.1"/>
    </source>
</evidence>
<reference evidence="1" key="1">
    <citation type="thesis" date="2020" institute="ProQuest LLC" country="789 East Eisenhower Parkway, Ann Arbor, MI, USA">
        <title>Comparative Genomics and Chromosome Evolution.</title>
        <authorList>
            <person name="Mudd A.B."/>
        </authorList>
    </citation>
    <scope>NUCLEOTIDE SEQUENCE</scope>
    <source>
        <strain evidence="1">Female2</strain>
        <tissue evidence="1">Blood</tissue>
    </source>
</reference>
<name>A0A8T2K4M9_9PIPI</name>
<proteinExistence type="predicted"/>
<dbReference type="Proteomes" id="UP000812440">
    <property type="component" value="Chromosome 2"/>
</dbReference>
<sequence length="88" mass="10641">MLADMHLPTNLFYYDNLPNLQFHIFTDIKGHKYECFRADQCSELFQGSIFLKYARPMLILSSRIQWNETTFLCEEKIIRIKKKGKRRH</sequence>
<accession>A0A8T2K4M9</accession>
<evidence type="ECO:0000313" key="2">
    <source>
        <dbReference type="Proteomes" id="UP000812440"/>
    </source>
</evidence>
<gene>
    <name evidence="1" type="ORF">GDO86_003367</name>
</gene>
<keyword evidence="2" id="KW-1185">Reference proteome</keyword>
<organism evidence="1 2">
    <name type="scientific">Hymenochirus boettgeri</name>
    <name type="common">Congo dwarf clawed frog</name>
    <dbReference type="NCBI Taxonomy" id="247094"/>
    <lineage>
        <taxon>Eukaryota</taxon>
        <taxon>Metazoa</taxon>
        <taxon>Chordata</taxon>
        <taxon>Craniata</taxon>
        <taxon>Vertebrata</taxon>
        <taxon>Euteleostomi</taxon>
        <taxon>Amphibia</taxon>
        <taxon>Batrachia</taxon>
        <taxon>Anura</taxon>
        <taxon>Pipoidea</taxon>
        <taxon>Pipidae</taxon>
        <taxon>Pipinae</taxon>
        <taxon>Hymenochirus</taxon>
    </lineage>
</organism>
<comment type="caution">
    <text evidence="1">The sequence shown here is derived from an EMBL/GenBank/DDBJ whole genome shotgun (WGS) entry which is preliminary data.</text>
</comment>